<evidence type="ECO:0000256" key="7">
    <source>
        <dbReference type="PIRSR" id="PIRSR005091-2"/>
    </source>
</evidence>
<keyword evidence="4 9" id="KW-1133">Transmembrane helix</keyword>
<keyword evidence="5 9" id="KW-0472">Membrane</keyword>
<evidence type="ECO:0000256" key="1">
    <source>
        <dbReference type="ARBA" id="ARBA00004651"/>
    </source>
</evidence>
<comment type="caution">
    <text evidence="11">The sequence shown here is derived from an EMBL/GenBank/DDBJ whole genome shotgun (WGS) entry which is preliminary data.</text>
</comment>
<organism evidence="11 12">
    <name type="scientific">Aliarcobacter butzleri L352</name>
    <dbReference type="NCBI Taxonomy" id="1447260"/>
    <lineage>
        <taxon>Bacteria</taxon>
        <taxon>Pseudomonadati</taxon>
        <taxon>Campylobacterota</taxon>
        <taxon>Epsilonproteobacteria</taxon>
        <taxon>Campylobacterales</taxon>
        <taxon>Arcobacteraceae</taxon>
        <taxon>Aliarcobacter</taxon>
    </lineage>
</organism>
<feature type="transmembrane region" description="Helical" evidence="9">
    <location>
        <begin position="170"/>
        <end position="186"/>
    </location>
</feature>
<dbReference type="InterPro" id="IPR012160">
    <property type="entry name" value="LtaS-like"/>
</dbReference>
<accession>A0A837JG58</accession>
<feature type="binding site" evidence="7">
    <location>
        <position position="446"/>
    </location>
    <ligand>
        <name>substrate</name>
    </ligand>
</feature>
<keyword evidence="2" id="KW-1003">Cell membrane</keyword>
<evidence type="ECO:0000256" key="4">
    <source>
        <dbReference type="ARBA" id="ARBA00022989"/>
    </source>
</evidence>
<dbReference type="GO" id="GO:0046872">
    <property type="term" value="F:metal ion binding"/>
    <property type="evidence" value="ECO:0007669"/>
    <property type="project" value="UniProtKB-KW"/>
</dbReference>
<feature type="transmembrane region" description="Helical" evidence="9">
    <location>
        <begin position="136"/>
        <end position="158"/>
    </location>
</feature>
<evidence type="ECO:0000259" key="10">
    <source>
        <dbReference type="Pfam" id="PF00884"/>
    </source>
</evidence>
<feature type="transmembrane region" description="Helical" evidence="9">
    <location>
        <begin position="51"/>
        <end position="71"/>
    </location>
</feature>
<dbReference type="CDD" id="cd16015">
    <property type="entry name" value="LTA_synthase"/>
    <property type="match status" value="1"/>
</dbReference>
<dbReference type="EMBL" id="JAIT01000006">
    <property type="protein sequence ID" value="KLE07070.1"/>
    <property type="molecule type" value="Genomic_DNA"/>
</dbReference>
<keyword evidence="7" id="KW-0464">Manganese</keyword>
<proteinExistence type="predicted"/>
<evidence type="ECO:0000256" key="3">
    <source>
        <dbReference type="ARBA" id="ARBA00022692"/>
    </source>
</evidence>
<evidence type="ECO:0000313" key="11">
    <source>
        <dbReference type="EMBL" id="KLE07070.1"/>
    </source>
</evidence>
<dbReference type="RefSeq" id="WP_046994165.1">
    <property type="nucleotide sequence ID" value="NZ_JAIT01000006.1"/>
</dbReference>
<evidence type="ECO:0000256" key="2">
    <source>
        <dbReference type="ARBA" id="ARBA00022475"/>
    </source>
</evidence>
<feature type="binding site" evidence="8">
    <location>
        <position position="284"/>
    </location>
    <ligand>
        <name>Mn(2+)</name>
        <dbReference type="ChEBI" id="CHEBI:29035"/>
    </ligand>
</feature>
<feature type="binding site" evidence="8">
    <location>
        <position position="504"/>
    </location>
    <ligand>
        <name>Mn(2+)</name>
        <dbReference type="ChEBI" id="CHEBI:29035"/>
    </ligand>
</feature>
<dbReference type="GO" id="GO:0005886">
    <property type="term" value="C:plasma membrane"/>
    <property type="evidence" value="ECO:0007669"/>
    <property type="project" value="UniProtKB-SubCell"/>
</dbReference>
<feature type="binding site" evidence="8">
    <location>
        <position position="503"/>
    </location>
    <ligand>
        <name>Mn(2+)</name>
        <dbReference type="ChEBI" id="CHEBI:29035"/>
    </ligand>
</feature>
<protein>
    <submittedName>
        <fullName evidence="11">Sulfatase</fullName>
    </submittedName>
</protein>
<evidence type="ECO:0000256" key="5">
    <source>
        <dbReference type="ARBA" id="ARBA00023136"/>
    </source>
</evidence>
<dbReference type="PIRSF" id="PIRSF005091">
    <property type="entry name" value="Mmb_sulf_HI1246"/>
    <property type="match status" value="1"/>
</dbReference>
<reference evidence="11 12" key="1">
    <citation type="submission" date="2014-01" db="EMBL/GenBank/DDBJ databases">
        <title>Development of a Comparative Genomic Fingerprinting Assay for High Resolution Genotyping of Arcobacter butzleri.</title>
        <authorList>
            <person name="Webb A.L."/>
            <person name="Inglis G.D."/>
            <person name="Kruczkiewicz P."/>
            <person name="Selinger L.B."/>
            <person name="Taboada E.N."/>
        </authorList>
    </citation>
    <scope>NUCLEOTIDE SEQUENCE [LARGE SCALE GENOMIC DNA]</scope>
    <source>
        <strain evidence="11 12">L352</strain>
    </source>
</reference>
<feature type="transmembrane region" description="Helical" evidence="9">
    <location>
        <begin position="9"/>
        <end position="31"/>
    </location>
</feature>
<comment type="subcellular location">
    <subcellularLocation>
        <location evidence="1">Cell membrane</location>
        <topology evidence="1">Multi-pass membrane protein</topology>
    </subcellularLocation>
</comment>
<dbReference type="InterPro" id="IPR000917">
    <property type="entry name" value="Sulfatase_N"/>
</dbReference>
<dbReference type="InterPro" id="IPR050448">
    <property type="entry name" value="OpgB/LTA_synthase_biosynth"/>
</dbReference>
<feature type="domain" description="Sulfatase N-terminal" evidence="10">
    <location>
        <begin position="277"/>
        <end position="565"/>
    </location>
</feature>
<dbReference type="PANTHER" id="PTHR47371">
    <property type="entry name" value="LIPOTEICHOIC ACID SYNTHASE"/>
    <property type="match status" value="1"/>
</dbReference>
<dbReference type="Gene3D" id="3.40.720.10">
    <property type="entry name" value="Alkaline Phosphatase, subunit A"/>
    <property type="match status" value="1"/>
</dbReference>
<evidence type="ECO:0000256" key="8">
    <source>
        <dbReference type="PIRSR" id="PIRSR005091-3"/>
    </source>
</evidence>
<gene>
    <name evidence="11" type="ORF">AF77_00150</name>
</gene>
<dbReference type="PANTHER" id="PTHR47371:SF3">
    <property type="entry name" value="PHOSPHOGLYCEROL TRANSFERASE I"/>
    <property type="match status" value="1"/>
</dbReference>
<keyword evidence="3 9" id="KW-0812">Transmembrane</keyword>
<evidence type="ECO:0000256" key="6">
    <source>
        <dbReference type="PIRSR" id="PIRSR005091-1"/>
    </source>
</evidence>
<feature type="transmembrane region" description="Helical" evidence="9">
    <location>
        <begin position="83"/>
        <end position="107"/>
    </location>
</feature>
<dbReference type="SUPFAM" id="SSF53649">
    <property type="entry name" value="Alkaline phosphatase-like"/>
    <property type="match status" value="1"/>
</dbReference>
<name>A0A837JG58_9BACT</name>
<evidence type="ECO:0000313" key="12">
    <source>
        <dbReference type="Proteomes" id="UP000035462"/>
    </source>
</evidence>
<dbReference type="Proteomes" id="UP000035462">
    <property type="component" value="Unassembled WGS sequence"/>
</dbReference>
<dbReference type="AlphaFoldDB" id="A0A837JG58"/>
<sequence>MFKNQYTQLFALVFVSLFFMMIIRIFFFFLYSNYFEELSYYESFLSFFYGFRVDVITIFTFLGIFVLILSLPFNFIFNKNFKFFIALCYSSFFIIILSICIGDILYFEFSNRHISNEIVALLDDIDIIFDMALNSLLPYTIISFLIFSLIFYINIKILTSKIKNENIDKNSYIIFFLIVFILFAGIRNSVSRKSFGMADAYVVPKVSSGTLAINGFFSLYRTMFAYQGAKRVKLMNYDEALPIAKELFKSEKMLFTTEKYPIQRTLKNNNNEQNKYNILIVLLESWGAEHIDGFTKYKELNVTPYFKKLSSESLKYTNFYANGYRSIYGITSIYTGVTLPIGFKYLGSGLELTHLSYLGKIAKNNGYKTIAMQGSNRRSYRVDAVSKIAGFDEFYGAEDMPNIEEVEAGRKPDTGTYDYNLFEFMHKKLNITKEPFLAFMFSSTNHSDFHLPHSKFERYPHGLADYNGYLNSLIYVDNAIERFMESVKKEPWFDNTIFIFTADHGHSDALNEVGKKLRVGSKKLPSIEHFRIPLVIYAPKIFKPKEINILGSQNDIMPTIIDILGFKGSFSAMGNSLFDETVENRFVYTFGGDQIGYIKDDCFIMHNYKKVIDGSCKIDELQVMEKELKALDSLEVELLDKNRWSE</sequence>
<feature type="active site" evidence="6">
    <location>
        <position position="326"/>
    </location>
</feature>
<evidence type="ECO:0000256" key="9">
    <source>
        <dbReference type="SAM" id="Phobius"/>
    </source>
</evidence>
<dbReference type="Pfam" id="PF00884">
    <property type="entry name" value="Sulfatase"/>
    <property type="match status" value="1"/>
</dbReference>
<dbReference type="InterPro" id="IPR017850">
    <property type="entry name" value="Alkaline_phosphatase_core_sf"/>
</dbReference>
<keyword evidence="7" id="KW-0479">Metal-binding</keyword>